<dbReference type="OrthoDB" id="9993688at2759"/>
<evidence type="ECO:0000256" key="1">
    <source>
        <dbReference type="ARBA" id="ARBA00012486"/>
    </source>
</evidence>
<reference evidence="12 13" key="1">
    <citation type="submission" date="2015-05" db="EMBL/GenBank/DDBJ databases">
        <title>Distinctive expansion of gene families associated with plant cell wall degradation and secondary metabolism in the genomes of grapevine trunk pathogens.</title>
        <authorList>
            <person name="Lawrence D.P."/>
            <person name="Travadon R."/>
            <person name="Rolshausen P.E."/>
            <person name="Baumgartner K."/>
        </authorList>
    </citation>
    <scope>NUCLEOTIDE SEQUENCE [LARGE SCALE GENOMIC DNA]</scope>
    <source>
        <strain evidence="12">UCRPC4</strain>
    </source>
</reference>
<evidence type="ECO:0000256" key="5">
    <source>
        <dbReference type="ARBA" id="ARBA00022840"/>
    </source>
</evidence>
<feature type="active site" description="Glycyl thioester intermediate" evidence="8">
    <location>
        <position position="89"/>
    </location>
</feature>
<dbReference type="PROSITE" id="PS50127">
    <property type="entry name" value="UBC_2"/>
    <property type="match status" value="1"/>
</dbReference>
<dbReference type="InterPro" id="IPR023313">
    <property type="entry name" value="UBQ-conjugating_AS"/>
</dbReference>
<evidence type="ECO:0000256" key="2">
    <source>
        <dbReference type="ARBA" id="ARBA00022679"/>
    </source>
</evidence>
<dbReference type="GO" id="GO:0016050">
    <property type="term" value="P:vesicle organization"/>
    <property type="evidence" value="ECO:0007669"/>
    <property type="project" value="EnsemblFungi"/>
</dbReference>
<dbReference type="PANTHER" id="PTHR24068">
    <property type="entry name" value="UBIQUITIN-CONJUGATING ENZYME E2"/>
    <property type="match status" value="1"/>
</dbReference>
<dbReference type="GO" id="GO:0061631">
    <property type="term" value="F:ubiquitin conjugating enzyme activity"/>
    <property type="evidence" value="ECO:0007669"/>
    <property type="project" value="UniProtKB-EC"/>
</dbReference>
<comment type="similarity">
    <text evidence="9">Belongs to the ubiquitin-conjugating enzyme family.</text>
</comment>
<accession>A0A0G2ENN1</accession>
<proteinExistence type="inferred from homology"/>
<feature type="domain" description="UBC core" evidence="11">
    <location>
        <begin position="4"/>
        <end position="151"/>
    </location>
</feature>
<evidence type="ECO:0000256" key="7">
    <source>
        <dbReference type="ARBA" id="ARBA00077197"/>
    </source>
</evidence>
<sequence length="238" mass="26025">MASNRARRVTKELAEIQKDVQSHVKAEVTGGDLTKLRGSFDGPPGTPYEGGTYVVNIEIPNEYPFRPPIMKFATKVWHPNISSQTGAICLDTLGTAWSPVLTIKSALLSLQSLLSTPEPKDPQDAEVATMLLKFPAQFTRVAKEWAVKYAGAPVGDNAEGSGSQPTGNGKEEQDKLDSLVVYDGYNKNMVDQFASMGFDIQDVVSAFQQLGLPRMNGEQYELQTGYMNAITARLLHEN</sequence>
<dbReference type="InterPro" id="IPR016135">
    <property type="entry name" value="UBQ-conjugating_enzyme/RWD"/>
</dbReference>
<evidence type="ECO:0000256" key="6">
    <source>
        <dbReference type="ARBA" id="ARBA00072431"/>
    </source>
</evidence>
<dbReference type="GO" id="GO:0005524">
    <property type="term" value="F:ATP binding"/>
    <property type="evidence" value="ECO:0007669"/>
    <property type="project" value="UniProtKB-UniRule"/>
</dbReference>
<gene>
    <name evidence="12" type="ORF">UCRPC4_g02467</name>
</gene>
<feature type="region of interest" description="Disordered" evidence="10">
    <location>
        <begin position="154"/>
        <end position="173"/>
    </location>
</feature>
<dbReference type="SUPFAM" id="SSF46934">
    <property type="entry name" value="UBA-like"/>
    <property type="match status" value="1"/>
</dbReference>
<evidence type="ECO:0000313" key="12">
    <source>
        <dbReference type="EMBL" id="KKY24357.1"/>
    </source>
</evidence>
<comment type="caution">
    <text evidence="12">The sequence shown here is derived from an EMBL/GenBank/DDBJ whole genome shotgun (WGS) entry which is preliminary data.</text>
</comment>
<dbReference type="Proteomes" id="UP000053317">
    <property type="component" value="Unassembled WGS sequence"/>
</dbReference>
<dbReference type="Gene3D" id="3.10.110.10">
    <property type="entry name" value="Ubiquitin Conjugating Enzyme"/>
    <property type="match status" value="1"/>
</dbReference>
<protein>
    <recommendedName>
        <fullName evidence="6">Ubiquitin-conjugating enzyme E2 1</fullName>
        <ecNumber evidence="1">2.3.2.23</ecNumber>
    </recommendedName>
    <alternativeName>
        <fullName evidence="7">E2 ubiquitin-conjugating enzyme 1</fullName>
    </alternativeName>
</protein>
<dbReference type="CDD" id="cd23800">
    <property type="entry name" value="UBCc_UBE2K"/>
    <property type="match status" value="1"/>
</dbReference>
<keyword evidence="2" id="KW-0808">Transferase</keyword>
<evidence type="ECO:0000256" key="3">
    <source>
        <dbReference type="ARBA" id="ARBA00022741"/>
    </source>
</evidence>
<dbReference type="PROSITE" id="PS00183">
    <property type="entry name" value="UBC_1"/>
    <property type="match status" value="1"/>
</dbReference>
<dbReference type="Pfam" id="PF09288">
    <property type="entry name" value="UBA_3"/>
    <property type="match status" value="1"/>
</dbReference>
<dbReference type="InterPro" id="IPR009060">
    <property type="entry name" value="UBA-like_sf"/>
</dbReference>
<dbReference type="AlphaFoldDB" id="A0A0G2ENN1"/>
<dbReference type="GO" id="GO:0070628">
    <property type="term" value="F:proteasome binding"/>
    <property type="evidence" value="ECO:0007669"/>
    <property type="project" value="EnsemblFungi"/>
</dbReference>
<dbReference type="InterPro" id="IPR000608">
    <property type="entry name" value="UBC"/>
</dbReference>
<dbReference type="EC" id="2.3.2.23" evidence="1"/>
<evidence type="ECO:0000256" key="4">
    <source>
        <dbReference type="ARBA" id="ARBA00022786"/>
    </source>
</evidence>
<dbReference type="FunFam" id="3.10.110.10:FF:000037">
    <property type="entry name" value="ubiquitin-conjugating enzyme E2 27"/>
    <property type="match status" value="1"/>
</dbReference>
<evidence type="ECO:0000256" key="8">
    <source>
        <dbReference type="PROSITE-ProRule" id="PRU10133"/>
    </source>
</evidence>
<organism evidence="12 13">
    <name type="scientific">Phaeomoniella chlamydospora</name>
    <name type="common">Phaeoacremonium chlamydosporum</name>
    <dbReference type="NCBI Taxonomy" id="158046"/>
    <lineage>
        <taxon>Eukaryota</taxon>
        <taxon>Fungi</taxon>
        <taxon>Dikarya</taxon>
        <taxon>Ascomycota</taxon>
        <taxon>Pezizomycotina</taxon>
        <taxon>Eurotiomycetes</taxon>
        <taxon>Chaetothyriomycetidae</taxon>
        <taxon>Phaeomoniellales</taxon>
        <taxon>Phaeomoniellaceae</taxon>
        <taxon>Phaeomoniella</taxon>
    </lineage>
</organism>
<evidence type="ECO:0000256" key="10">
    <source>
        <dbReference type="SAM" id="MobiDB-lite"/>
    </source>
</evidence>
<evidence type="ECO:0000256" key="9">
    <source>
        <dbReference type="RuleBase" id="RU362109"/>
    </source>
</evidence>
<evidence type="ECO:0000259" key="11">
    <source>
        <dbReference type="PROSITE" id="PS50127"/>
    </source>
</evidence>
<dbReference type="GO" id="GO:0036503">
    <property type="term" value="P:ERAD pathway"/>
    <property type="evidence" value="ECO:0007669"/>
    <property type="project" value="EnsemblFungi"/>
</dbReference>
<dbReference type="InterPro" id="IPR015368">
    <property type="entry name" value="UBA_C_fun"/>
</dbReference>
<dbReference type="Pfam" id="PF00179">
    <property type="entry name" value="UQ_con"/>
    <property type="match status" value="1"/>
</dbReference>
<dbReference type="SUPFAM" id="SSF54495">
    <property type="entry name" value="UBC-like"/>
    <property type="match status" value="1"/>
</dbReference>
<keyword evidence="4 9" id="KW-0833">Ubl conjugation pathway</keyword>
<reference evidence="12 13" key="2">
    <citation type="submission" date="2015-05" db="EMBL/GenBank/DDBJ databases">
        <authorList>
            <person name="Morales-Cruz A."/>
            <person name="Amrine K.C."/>
            <person name="Cantu D."/>
        </authorList>
    </citation>
    <scope>NUCLEOTIDE SEQUENCE [LARGE SCALE GENOMIC DNA]</scope>
    <source>
        <strain evidence="12">UCRPC4</strain>
    </source>
</reference>
<dbReference type="GO" id="GO:0006511">
    <property type="term" value="P:ubiquitin-dependent protein catabolic process"/>
    <property type="evidence" value="ECO:0007669"/>
    <property type="project" value="EnsemblFungi"/>
</dbReference>
<dbReference type="SMART" id="SM00212">
    <property type="entry name" value="UBCc"/>
    <property type="match status" value="1"/>
</dbReference>
<keyword evidence="5 9" id="KW-0067">ATP-binding</keyword>
<dbReference type="EMBL" id="LCWF01000060">
    <property type="protein sequence ID" value="KKY24357.1"/>
    <property type="molecule type" value="Genomic_DNA"/>
</dbReference>
<keyword evidence="13" id="KW-1185">Reference proteome</keyword>
<name>A0A0G2ENN1_PHACM</name>
<evidence type="ECO:0000313" key="13">
    <source>
        <dbReference type="Proteomes" id="UP000053317"/>
    </source>
</evidence>
<keyword evidence="3 9" id="KW-0547">Nucleotide-binding</keyword>